<comment type="caution">
    <text evidence="1">The sequence shown here is derived from an EMBL/GenBank/DDBJ whole genome shotgun (WGS) entry which is preliminary data.</text>
</comment>
<name>A0ABT2R0D9_9GAMM</name>
<gene>
    <name evidence="1" type="ORF">MA04_02536</name>
</gene>
<protein>
    <recommendedName>
        <fullName evidence="3">Tetratricopeptide repeat protein</fullName>
    </recommendedName>
</protein>
<dbReference type="Proteomes" id="UP001064106">
    <property type="component" value="Unassembled WGS sequence"/>
</dbReference>
<sequence length="284" mass="31664">MALRLPPRAESLTLIPNDTPCGYLPLGFLPFAEYQLGNGDYFGLYWPIGRESDPPIVAETFHDEGVLVPAYSSLQRFLALAGDEGDDHPEPPDHHADPLSPLACYQQARACLQEQRVEPATALLRQAVTVLPEYTAALALLATQCLRQGDEDEACRFAARALISPPSFGADATVTRMAAWFSQLDRGPQDLIMEPIWRERAQLASIPSGGHKDGGAYHLLRDLIQEYLLEGETVTALTLIQTYGEYMNAETVSFQQRHGYRFAAHWQWQRDISARLPQGPRYPD</sequence>
<reference evidence="1" key="1">
    <citation type="submission" date="2012-09" db="EMBL/GenBank/DDBJ databases">
        <title>Genome Sequence of alkane-degrading Bacterium Alcanivorax balearicus MACL04.</title>
        <authorList>
            <person name="Lai Q."/>
            <person name="Shao Z."/>
        </authorList>
    </citation>
    <scope>NUCLEOTIDE SEQUENCE</scope>
    <source>
        <strain evidence="1">MACL04</strain>
    </source>
</reference>
<dbReference type="InterPro" id="IPR011990">
    <property type="entry name" value="TPR-like_helical_dom_sf"/>
</dbReference>
<proteinExistence type="predicted"/>
<dbReference type="EMBL" id="ARXS01000014">
    <property type="protein sequence ID" value="MCU5783236.1"/>
    <property type="molecule type" value="Genomic_DNA"/>
</dbReference>
<evidence type="ECO:0008006" key="3">
    <source>
        <dbReference type="Google" id="ProtNLM"/>
    </source>
</evidence>
<evidence type="ECO:0000313" key="1">
    <source>
        <dbReference type="EMBL" id="MCU5783236.1"/>
    </source>
</evidence>
<accession>A0ABT2R0D9</accession>
<keyword evidence="2" id="KW-1185">Reference proteome</keyword>
<dbReference type="Gene3D" id="1.25.40.10">
    <property type="entry name" value="Tetratricopeptide repeat domain"/>
    <property type="match status" value="1"/>
</dbReference>
<organism evidence="1 2">
    <name type="scientific">Alloalcanivorax balearicus MACL04</name>
    <dbReference type="NCBI Taxonomy" id="1177182"/>
    <lineage>
        <taxon>Bacteria</taxon>
        <taxon>Pseudomonadati</taxon>
        <taxon>Pseudomonadota</taxon>
        <taxon>Gammaproteobacteria</taxon>
        <taxon>Oceanospirillales</taxon>
        <taxon>Alcanivoracaceae</taxon>
        <taxon>Alloalcanivorax</taxon>
    </lineage>
</organism>
<dbReference type="RefSeq" id="WP_163126846.1">
    <property type="nucleotide sequence ID" value="NZ_ARXS01000014.1"/>
</dbReference>
<evidence type="ECO:0000313" key="2">
    <source>
        <dbReference type="Proteomes" id="UP001064106"/>
    </source>
</evidence>
<dbReference type="SUPFAM" id="SSF48452">
    <property type="entry name" value="TPR-like"/>
    <property type="match status" value="1"/>
</dbReference>